<dbReference type="Proteomes" id="UP000234681">
    <property type="component" value="Chromosome 3"/>
</dbReference>
<dbReference type="EMBL" id="CH474066">
    <property type="protein sequence ID" value="EDL88758.1"/>
    <property type="molecule type" value="Genomic_DNA"/>
</dbReference>
<proteinExistence type="predicted"/>
<protein>
    <submittedName>
        <fullName evidence="1">RCG38456</fullName>
    </submittedName>
</protein>
<sequence length="67" mass="7532">MTSTFTTKPCPQIILYRKEYEGGLQGQWVLSLNNFKLFFDIIGANMILRFDGPTSLAASCRSVIAEQ</sequence>
<organism evidence="1 2">
    <name type="scientific">Rattus norvegicus</name>
    <name type="common">Rat</name>
    <dbReference type="NCBI Taxonomy" id="10116"/>
    <lineage>
        <taxon>Eukaryota</taxon>
        <taxon>Metazoa</taxon>
        <taxon>Chordata</taxon>
        <taxon>Craniata</taxon>
        <taxon>Vertebrata</taxon>
        <taxon>Euteleostomi</taxon>
        <taxon>Mammalia</taxon>
        <taxon>Eutheria</taxon>
        <taxon>Euarchontoglires</taxon>
        <taxon>Glires</taxon>
        <taxon>Rodentia</taxon>
        <taxon>Myomorpha</taxon>
        <taxon>Muroidea</taxon>
        <taxon>Muridae</taxon>
        <taxon>Murinae</taxon>
        <taxon>Rattus</taxon>
    </lineage>
</organism>
<gene>
    <name evidence="1" type="ORF">rCG_38456</name>
</gene>
<reference evidence="2" key="1">
    <citation type="submission" date="2005-09" db="EMBL/GenBank/DDBJ databases">
        <authorList>
            <person name="Mural R.J."/>
            <person name="Li P.W."/>
            <person name="Adams M.D."/>
            <person name="Amanatides P.G."/>
            <person name="Baden-Tillson H."/>
            <person name="Barnstead M."/>
            <person name="Chin S.H."/>
            <person name="Dew I."/>
            <person name="Evans C.A."/>
            <person name="Ferriera S."/>
            <person name="Flanigan M."/>
            <person name="Fosler C."/>
            <person name="Glodek A."/>
            <person name="Gu Z."/>
            <person name="Holt R.A."/>
            <person name="Jennings D."/>
            <person name="Kraft C.L."/>
            <person name="Lu F."/>
            <person name="Nguyen T."/>
            <person name="Nusskern D.R."/>
            <person name="Pfannkoch C.M."/>
            <person name="Sitter C."/>
            <person name="Sutton G.G."/>
            <person name="Venter J.C."/>
            <person name="Wang Z."/>
            <person name="Woodage T."/>
            <person name="Zheng X.H."/>
            <person name="Zhong F."/>
        </authorList>
    </citation>
    <scope>NUCLEOTIDE SEQUENCE [LARGE SCALE GENOMIC DNA]</scope>
    <source>
        <strain>BN</strain>
        <strain evidence="2">Sprague-Dawley</strain>
    </source>
</reference>
<evidence type="ECO:0000313" key="2">
    <source>
        <dbReference type="Proteomes" id="UP000234681"/>
    </source>
</evidence>
<accession>A6KM50</accession>
<evidence type="ECO:0000313" key="1">
    <source>
        <dbReference type="EMBL" id="EDL88758.1"/>
    </source>
</evidence>
<name>A6KM50_RAT</name>
<dbReference type="AlphaFoldDB" id="A6KM50"/>